<name>A0A1M7Y8U3_9BACT</name>
<gene>
    <name evidence="1" type="ORF">SAMN02745220_02567</name>
</gene>
<proteinExistence type="predicted"/>
<sequence>MNPQVIELMLREKREDMLREAERQRLITLYEEGQPQIDSKIAVVVGDILIRLGERLKKRYGLKVEIPTTSL</sequence>
<dbReference type="RefSeq" id="WP_073613854.1">
    <property type="nucleotide sequence ID" value="NZ_FRFE01000011.1"/>
</dbReference>
<dbReference type="OrthoDB" id="9968649at2"/>
<accession>A0A1M7Y8U3</accession>
<dbReference type="AlphaFoldDB" id="A0A1M7Y8U3"/>
<organism evidence="1 2">
    <name type="scientific">Desulfopila aestuarii DSM 18488</name>
    <dbReference type="NCBI Taxonomy" id="1121416"/>
    <lineage>
        <taxon>Bacteria</taxon>
        <taxon>Pseudomonadati</taxon>
        <taxon>Thermodesulfobacteriota</taxon>
        <taxon>Desulfobulbia</taxon>
        <taxon>Desulfobulbales</taxon>
        <taxon>Desulfocapsaceae</taxon>
        <taxon>Desulfopila</taxon>
    </lineage>
</organism>
<dbReference type="EMBL" id="FRFE01000011">
    <property type="protein sequence ID" value="SHO48966.1"/>
    <property type="molecule type" value="Genomic_DNA"/>
</dbReference>
<protein>
    <submittedName>
        <fullName evidence="1">Uncharacterized protein</fullName>
    </submittedName>
</protein>
<dbReference type="Proteomes" id="UP000184603">
    <property type="component" value="Unassembled WGS sequence"/>
</dbReference>
<evidence type="ECO:0000313" key="1">
    <source>
        <dbReference type="EMBL" id="SHO48966.1"/>
    </source>
</evidence>
<dbReference type="STRING" id="1121416.SAMN02745220_02567"/>
<evidence type="ECO:0000313" key="2">
    <source>
        <dbReference type="Proteomes" id="UP000184603"/>
    </source>
</evidence>
<keyword evidence="2" id="KW-1185">Reference proteome</keyword>
<reference evidence="1 2" key="1">
    <citation type="submission" date="2016-12" db="EMBL/GenBank/DDBJ databases">
        <authorList>
            <person name="Song W.-J."/>
            <person name="Kurnit D.M."/>
        </authorList>
    </citation>
    <scope>NUCLEOTIDE SEQUENCE [LARGE SCALE GENOMIC DNA]</scope>
    <source>
        <strain evidence="1 2">DSM 18488</strain>
    </source>
</reference>